<dbReference type="FunFam" id="3.40.50.11320:FF:000002">
    <property type="entry name" value="Carboxypeptidase"/>
    <property type="match status" value="1"/>
</dbReference>
<evidence type="ECO:0000256" key="4">
    <source>
        <dbReference type="ARBA" id="ARBA00023180"/>
    </source>
</evidence>
<evidence type="ECO:0000256" key="1">
    <source>
        <dbReference type="ARBA" id="ARBA00009431"/>
    </source>
</evidence>
<dbReference type="PRINTS" id="PR00724">
    <property type="entry name" value="CRBOXYPTASEC"/>
</dbReference>
<dbReference type="GO" id="GO:0016747">
    <property type="term" value="F:acyltransferase activity, transferring groups other than amino-acyl groups"/>
    <property type="evidence" value="ECO:0007669"/>
    <property type="project" value="TreeGrafter"/>
</dbReference>
<dbReference type="GO" id="GO:0006508">
    <property type="term" value="P:proteolysis"/>
    <property type="evidence" value="ECO:0007669"/>
    <property type="project" value="InterPro"/>
</dbReference>
<dbReference type="InterPro" id="IPR033124">
    <property type="entry name" value="Ser_caboxypep_his_AS"/>
</dbReference>
<proteinExistence type="inferred from homology"/>
<keyword evidence="3" id="KW-1015">Disulfide bond</keyword>
<accession>A0A0D9XRX2</accession>
<dbReference type="eggNOG" id="KOG1282">
    <property type="taxonomic scope" value="Eukaryota"/>
</dbReference>
<dbReference type="GO" id="GO:0019748">
    <property type="term" value="P:secondary metabolic process"/>
    <property type="evidence" value="ECO:0007669"/>
    <property type="project" value="TreeGrafter"/>
</dbReference>
<reference evidence="5 6" key="1">
    <citation type="submission" date="2012-08" db="EMBL/GenBank/DDBJ databases">
        <title>Oryza genome evolution.</title>
        <authorList>
            <person name="Wing R.A."/>
        </authorList>
    </citation>
    <scope>NUCLEOTIDE SEQUENCE</scope>
</reference>
<dbReference type="EnsemblPlants" id="LPERR11G10360.1">
    <property type="protein sequence ID" value="LPERR11G10360.1"/>
    <property type="gene ID" value="LPERR11G10360"/>
</dbReference>
<dbReference type="HOGENOM" id="CLU_008523_0_1_1"/>
<dbReference type="PROSITE" id="PS00560">
    <property type="entry name" value="CARBOXYPEPT_SER_HIS"/>
    <property type="match status" value="1"/>
</dbReference>
<dbReference type="Gramene" id="LPERR11G10360.1">
    <property type="protein sequence ID" value="LPERR11G10360.1"/>
    <property type="gene ID" value="LPERR11G10360"/>
</dbReference>
<dbReference type="PANTHER" id="PTHR11802">
    <property type="entry name" value="SERINE PROTEASE FAMILY S10 SERINE CARBOXYPEPTIDASE"/>
    <property type="match status" value="1"/>
</dbReference>
<dbReference type="PANTHER" id="PTHR11802:SF204">
    <property type="entry name" value="OS11G0460800 PROTEIN"/>
    <property type="match status" value="1"/>
</dbReference>
<sequence>MYYRDGIPKLIYRPETWTKMSNIIFVDSPVGTGFSYAATDEGSRSSDTKAVKHLLIFLKKWLLDHPQYLRNPLYIGGSSYSGMIIPVLTLAIDESNYLGQKPHFNLKGYIIGNPSTDKQFDEDGKIPFFHGMGLISDELYEHAKETCRGKYSSPSNAHCEQSIQAINNCTKDINIFHILEPSCEEIFSPRIRNTAVKDVMSRLVLESAPADDDFPRASYALLKLWANDETVRKSLGVRKGTIGDWKRCNDESLHYIKDIPSTVEYHSMLMKKGYRAMIYSGDHDAGFPFIGTQEWIRFLNISVAEEWRPWYVAGQVAGFTRSYASNNLTYATVKGAGHTAPEYKPKECFQMFARWISGNSL</sequence>
<evidence type="ECO:0000313" key="5">
    <source>
        <dbReference type="EnsemblPlants" id="LPERR11G10360.1"/>
    </source>
</evidence>
<keyword evidence="4" id="KW-0325">Glycoprotein</keyword>
<dbReference type="Pfam" id="PF00450">
    <property type="entry name" value="Peptidase_S10"/>
    <property type="match status" value="1"/>
</dbReference>
<reference evidence="6" key="2">
    <citation type="submission" date="2013-12" db="EMBL/GenBank/DDBJ databases">
        <authorList>
            <person name="Yu Y."/>
            <person name="Lee S."/>
            <person name="de Baynast K."/>
            <person name="Wissotski M."/>
            <person name="Liu L."/>
            <person name="Talag J."/>
            <person name="Goicoechea J."/>
            <person name="Angelova A."/>
            <person name="Jetty R."/>
            <person name="Kudrna D."/>
            <person name="Golser W."/>
            <person name="Rivera L."/>
            <person name="Zhang J."/>
            <person name="Wing R."/>
        </authorList>
    </citation>
    <scope>NUCLEOTIDE SEQUENCE</scope>
</reference>
<comment type="similarity">
    <text evidence="1">Belongs to the peptidase S10 family.</text>
</comment>
<evidence type="ECO:0000256" key="2">
    <source>
        <dbReference type="ARBA" id="ARBA00022729"/>
    </source>
</evidence>
<evidence type="ECO:0000256" key="3">
    <source>
        <dbReference type="ARBA" id="ARBA00023157"/>
    </source>
</evidence>
<evidence type="ECO:0008006" key="7">
    <source>
        <dbReference type="Google" id="ProtNLM"/>
    </source>
</evidence>
<keyword evidence="2" id="KW-0732">Signal</keyword>
<dbReference type="SUPFAM" id="SSF53474">
    <property type="entry name" value="alpha/beta-Hydrolases"/>
    <property type="match status" value="1"/>
</dbReference>
<organism evidence="5 6">
    <name type="scientific">Leersia perrieri</name>
    <dbReference type="NCBI Taxonomy" id="77586"/>
    <lineage>
        <taxon>Eukaryota</taxon>
        <taxon>Viridiplantae</taxon>
        <taxon>Streptophyta</taxon>
        <taxon>Embryophyta</taxon>
        <taxon>Tracheophyta</taxon>
        <taxon>Spermatophyta</taxon>
        <taxon>Magnoliopsida</taxon>
        <taxon>Liliopsida</taxon>
        <taxon>Poales</taxon>
        <taxon>Poaceae</taxon>
        <taxon>BOP clade</taxon>
        <taxon>Oryzoideae</taxon>
        <taxon>Oryzeae</taxon>
        <taxon>Oryzinae</taxon>
        <taxon>Leersia</taxon>
    </lineage>
</organism>
<dbReference type="InterPro" id="IPR029058">
    <property type="entry name" value="AB_hydrolase_fold"/>
</dbReference>
<dbReference type="InterPro" id="IPR001563">
    <property type="entry name" value="Peptidase_S10"/>
</dbReference>
<evidence type="ECO:0000313" key="6">
    <source>
        <dbReference type="Proteomes" id="UP000032180"/>
    </source>
</evidence>
<protein>
    <recommendedName>
        <fullName evidence="7">Serine carboxypeptidase-like 18</fullName>
    </recommendedName>
</protein>
<reference evidence="5" key="3">
    <citation type="submission" date="2015-04" db="UniProtKB">
        <authorList>
            <consortium name="EnsemblPlants"/>
        </authorList>
    </citation>
    <scope>IDENTIFICATION</scope>
</reference>
<dbReference type="AlphaFoldDB" id="A0A0D9XRX2"/>
<dbReference type="Proteomes" id="UP000032180">
    <property type="component" value="Chromosome 11"/>
</dbReference>
<dbReference type="Gene3D" id="3.40.50.1820">
    <property type="entry name" value="alpha/beta hydrolase"/>
    <property type="match status" value="1"/>
</dbReference>
<keyword evidence="6" id="KW-1185">Reference proteome</keyword>
<dbReference type="GO" id="GO:0004185">
    <property type="term" value="F:serine-type carboxypeptidase activity"/>
    <property type="evidence" value="ECO:0007669"/>
    <property type="project" value="InterPro"/>
</dbReference>
<name>A0A0D9XRX2_9ORYZ</name>